<dbReference type="EMBL" id="VTPC01090047">
    <property type="protein sequence ID" value="KAF2884926.1"/>
    <property type="molecule type" value="Genomic_DNA"/>
</dbReference>
<reference evidence="1" key="1">
    <citation type="submission" date="2019-08" db="EMBL/GenBank/DDBJ databases">
        <title>The genome of the North American firefly Photinus pyralis.</title>
        <authorList>
            <consortium name="Photinus pyralis genome working group"/>
            <person name="Fallon T.R."/>
            <person name="Sander Lower S.E."/>
            <person name="Weng J.-K."/>
        </authorList>
    </citation>
    <scope>NUCLEOTIDE SEQUENCE</scope>
    <source>
        <strain evidence="1">TRF0915ILg1</strain>
        <tissue evidence="1">Whole body</tissue>
    </source>
</reference>
<sequence length="104" mass="11401">MEAQSKQQGTSLGFSTPLNLSLLGKDVQKSGLNLVTPCVFSASNMAASVTKLYFGELSVNPLLPKISPSGLVRWDLYFSHLPVLSLSSILNRTLLIHWFTDFES</sequence>
<protein>
    <submittedName>
        <fullName evidence="1">Uncharacterized protein</fullName>
    </submittedName>
</protein>
<accession>A0A8K0G3S5</accession>
<feature type="non-terminal residue" evidence="1">
    <location>
        <position position="104"/>
    </location>
</feature>
<evidence type="ECO:0000313" key="1">
    <source>
        <dbReference type="EMBL" id="KAF2884926.1"/>
    </source>
</evidence>
<evidence type="ECO:0000313" key="2">
    <source>
        <dbReference type="Proteomes" id="UP000801492"/>
    </source>
</evidence>
<keyword evidence="2" id="KW-1185">Reference proteome</keyword>
<proteinExistence type="predicted"/>
<dbReference type="Proteomes" id="UP000801492">
    <property type="component" value="Unassembled WGS sequence"/>
</dbReference>
<organism evidence="1 2">
    <name type="scientific">Ignelater luminosus</name>
    <name type="common">Cucubano</name>
    <name type="synonym">Pyrophorus luminosus</name>
    <dbReference type="NCBI Taxonomy" id="2038154"/>
    <lineage>
        <taxon>Eukaryota</taxon>
        <taxon>Metazoa</taxon>
        <taxon>Ecdysozoa</taxon>
        <taxon>Arthropoda</taxon>
        <taxon>Hexapoda</taxon>
        <taxon>Insecta</taxon>
        <taxon>Pterygota</taxon>
        <taxon>Neoptera</taxon>
        <taxon>Endopterygota</taxon>
        <taxon>Coleoptera</taxon>
        <taxon>Polyphaga</taxon>
        <taxon>Elateriformia</taxon>
        <taxon>Elateroidea</taxon>
        <taxon>Elateridae</taxon>
        <taxon>Agrypninae</taxon>
        <taxon>Pyrophorini</taxon>
        <taxon>Ignelater</taxon>
    </lineage>
</organism>
<name>A0A8K0G3S5_IGNLU</name>
<dbReference type="AlphaFoldDB" id="A0A8K0G3S5"/>
<comment type="caution">
    <text evidence="1">The sequence shown here is derived from an EMBL/GenBank/DDBJ whole genome shotgun (WGS) entry which is preliminary data.</text>
</comment>
<gene>
    <name evidence="1" type="ORF">ILUMI_21245</name>
</gene>